<feature type="compositionally biased region" description="Acidic residues" evidence="1">
    <location>
        <begin position="181"/>
        <end position="194"/>
    </location>
</feature>
<keyword evidence="3" id="KW-1185">Reference proteome</keyword>
<comment type="caution">
    <text evidence="2">The sequence shown here is derived from an EMBL/GenBank/DDBJ whole genome shotgun (WGS) entry which is preliminary data.</text>
</comment>
<feature type="compositionally biased region" description="Basic and acidic residues" evidence="1">
    <location>
        <begin position="147"/>
        <end position="160"/>
    </location>
</feature>
<dbReference type="EMBL" id="BAABME010007018">
    <property type="protein sequence ID" value="GAA0169910.1"/>
    <property type="molecule type" value="Genomic_DNA"/>
</dbReference>
<evidence type="ECO:0000256" key="1">
    <source>
        <dbReference type="SAM" id="MobiDB-lite"/>
    </source>
</evidence>
<evidence type="ECO:0000313" key="2">
    <source>
        <dbReference type="EMBL" id="GAA0169910.1"/>
    </source>
</evidence>
<evidence type="ECO:0000313" key="3">
    <source>
        <dbReference type="Proteomes" id="UP001454036"/>
    </source>
</evidence>
<accession>A0AAV3R4A2</accession>
<organism evidence="2 3">
    <name type="scientific">Lithospermum erythrorhizon</name>
    <name type="common">Purple gromwell</name>
    <name type="synonym">Lithospermum officinale var. erythrorhizon</name>
    <dbReference type="NCBI Taxonomy" id="34254"/>
    <lineage>
        <taxon>Eukaryota</taxon>
        <taxon>Viridiplantae</taxon>
        <taxon>Streptophyta</taxon>
        <taxon>Embryophyta</taxon>
        <taxon>Tracheophyta</taxon>
        <taxon>Spermatophyta</taxon>
        <taxon>Magnoliopsida</taxon>
        <taxon>eudicotyledons</taxon>
        <taxon>Gunneridae</taxon>
        <taxon>Pentapetalae</taxon>
        <taxon>asterids</taxon>
        <taxon>lamiids</taxon>
        <taxon>Boraginales</taxon>
        <taxon>Boraginaceae</taxon>
        <taxon>Boraginoideae</taxon>
        <taxon>Lithospermeae</taxon>
        <taxon>Lithospermum</taxon>
    </lineage>
</organism>
<gene>
    <name evidence="2" type="ORF">LIER_24290</name>
</gene>
<name>A0AAV3R4A2_LITER</name>
<feature type="region of interest" description="Disordered" evidence="1">
    <location>
        <begin position="147"/>
        <end position="281"/>
    </location>
</feature>
<feature type="region of interest" description="Disordered" evidence="1">
    <location>
        <begin position="1"/>
        <end position="42"/>
    </location>
</feature>
<sequence length="281" mass="31205">MSEAADMIDPHANPYVDDTTDVEVSNKEGSDANINPSVEDTLNGLKDSTPLWGAVMRPFVDDSIKNTGADNMDVDIPSVADIEPVTAEAIKNMTPSVTNTGAETVGQDGIDTVDADVKDVIHEKAIRETMKFKKRRLRKLVDSAETYKPKKKLSKEERASNRARKAERRARKVAEAKTTEDNDVEEVVPEETEEAIPPVDQPSVDDEWLPEHEPQGDNEDDQADESGKEDVAAVVEKRRKAKGKLRMNENRTRVGNRKIPKNVAFVPTTNVSLNSEEEQTR</sequence>
<dbReference type="AlphaFoldDB" id="A0AAV3R4A2"/>
<feature type="compositionally biased region" description="Basic residues" evidence="1">
    <location>
        <begin position="161"/>
        <end position="171"/>
    </location>
</feature>
<proteinExistence type="predicted"/>
<dbReference type="Proteomes" id="UP001454036">
    <property type="component" value="Unassembled WGS sequence"/>
</dbReference>
<reference evidence="2 3" key="1">
    <citation type="submission" date="2024-01" db="EMBL/GenBank/DDBJ databases">
        <title>The complete chloroplast genome sequence of Lithospermum erythrorhizon: insights into the phylogenetic relationship among Boraginaceae species and the maternal lineages of purple gromwells.</title>
        <authorList>
            <person name="Okada T."/>
            <person name="Watanabe K."/>
        </authorList>
    </citation>
    <scope>NUCLEOTIDE SEQUENCE [LARGE SCALE GENOMIC DNA]</scope>
</reference>
<protein>
    <submittedName>
        <fullName evidence="2">Uncharacterized protein</fullName>
    </submittedName>
</protein>